<protein>
    <submittedName>
        <fullName evidence="1">Uncharacterized protein</fullName>
    </submittedName>
</protein>
<gene>
    <name evidence="1" type="ORF">Nepgr_026092</name>
</gene>
<dbReference type="Proteomes" id="UP001279734">
    <property type="component" value="Unassembled WGS sequence"/>
</dbReference>
<accession>A0AAD3T7Q8</accession>
<keyword evidence="2" id="KW-1185">Reference proteome</keyword>
<dbReference type="AlphaFoldDB" id="A0AAD3T7Q8"/>
<name>A0AAD3T7Q8_NEPGR</name>
<dbReference type="EMBL" id="BSYO01000027">
    <property type="protein sequence ID" value="GMH24249.1"/>
    <property type="molecule type" value="Genomic_DNA"/>
</dbReference>
<evidence type="ECO:0000313" key="1">
    <source>
        <dbReference type="EMBL" id="GMH24249.1"/>
    </source>
</evidence>
<evidence type="ECO:0000313" key="2">
    <source>
        <dbReference type="Proteomes" id="UP001279734"/>
    </source>
</evidence>
<reference evidence="1" key="1">
    <citation type="submission" date="2023-05" db="EMBL/GenBank/DDBJ databases">
        <title>Nepenthes gracilis genome sequencing.</title>
        <authorList>
            <person name="Fukushima K."/>
        </authorList>
    </citation>
    <scope>NUCLEOTIDE SEQUENCE</scope>
    <source>
        <strain evidence="1">SING2019-196</strain>
    </source>
</reference>
<sequence length="137" mass="14851">MIKTALLWELKYPPPMHLQLSKRPTPSTCTTLQGGDKSDTSIDASALLASLQEGNKVCPSNCPSANVSVSDPSSCKQRRLPFIETSTATDTNITASSDFDMQPPVTSTDHDLLVGRPKDIQVSAATVQEMDSRSWKQ</sequence>
<proteinExistence type="predicted"/>
<comment type="caution">
    <text evidence="1">The sequence shown here is derived from an EMBL/GenBank/DDBJ whole genome shotgun (WGS) entry which is preliminary data.</text>
</comment>
<organism evidence="1 2">
    <name type="scientific">Nepenthes gracilis</name>
    <name type="common">Slender pitcher plant</name>
    <dbReference type="NCBI Taxonomy" id="150966"/>
    <lineage>
        <taxon>Eukaryota</taxon>
        <taxon>Viridiplantae</taxon>
        <taxon>Streptophyta</taxon>
        <taxon>Embryophyta</taxon>
        <taxon>Tracheophyta</taxon>
        <taxon>Spermatophyta</taxon>
        <taxon>Magnoliopsida</taxon>
        <taxon>eudicotyledons</taxon>
        <taxon>Gunneridae</taxon>
        <taxon>Pentapetalae</taxon>
        <taxon>Caryophyllales</taxon>
        <taxon>Nepenthaceae</taxon>
        <taxon>Nepenthes</taxon>
    </lineage>
</organism>